<keyword evidence="2" id="KW-0479">Metal-binding</keyword>
<evidence type="ECO:0000259" key="4">
    <source>
        <dbReference type="Pfam" id="PF01648"/>
    </source>
</evidence>
<dbReference type="InterPro" id="IPR004568">
    <property type="entry name" value="Ppantetheine-prot_Trfase_dom"/>
</dbReference>
<evidence type="ECO:0000313" key="5">
    <source>
        <dbReference type="EMBL" id="EGW31015.1"/>
    </source>
</evidence>
<keyword evidence="6" id="KW-1185">Reference proteome</keyword>
<accession>G3AS56</accession>
<dbReference type="EMBL" id="GL996504">
    <property type="protein sequence ID" value="EGW31015.1"/>
    <property type="molecule type" value="Genomic_DNA"/>
</dbReference>
<dbReference type="GeneID" id="18870405"/>
<dbReference type="GO" id="GO:0008897">
    <property type="term" value="F:holo-[acyl-carrier-protein] synthase activity"/>
    <property type="evidence" value="ECO:0007669"/>
    <property type="project" value="InterPro"/>
</dbReference>
<evidence type="ECO:0000256" key="2">
    <source>
        <dbReference type="ARBA" id="ARBA00022723"/>
    </source>
</evidence>
<dbReference type="InParanoid" id="G3AS56"/>
<protein>
    <recommendedName>
        <fullName evidence="4">4'-phosphopantetheinyl transferase domain-containing protein</fullName>
    </recommendedName>
</protein>
<organism evidence="6">
    <name type="scientific">Spathaspora passalidarum (strain NRRL Y-27907 / 11-Y1)</name>
    <dbReference type="NCBI Taxonomy" id="619300"/>
    <lineage>
        <taxon>Eukaryota</taxon>
        <taxon>Fungi</taxon>
        <taxon>Dikarya</taxon>
        <taxon>Ascomycota</taxon>
        <taxon>Saccharomycotina</taxon>
        <taxon>Pichiomycetes</taxon>
        <taxon>Debaryomycetaceae</taxon>
        <taxon>Spathaspora</taxon>
    </lineage>
</organism>
<dbReference type="GO" id="GO:0006633">
    <property type="term" value="P:fatty acid biosynthetic process"/>
    <property type="evidence" value="ECO:0007669"/>
    <property type="project" value="InterPro"/>
</dbReference>
<reference evidence="5 6" key="1">
    <citation type="journal article" date="2011" name="Proc. Natl. Acad. Sci. U.S.A.">
        <title>Comparative genomics of xylose-fermenting fungi for enhanced biofuel production.</title>
        <authorList>
            <person name="Wohlbach D.J."/>
            <person name="Kuo A."/>
            <person name="Sato T.K."/>
            <person name="Potts K.M."/>
            <person name="Salamov A.A."/>
            <person name="LaButti K.M."/>
            <person name="Sun H."/>
            <person name="Clum A."/>
            <person name="Pangilinan J.L."/>
            <person name="Lindquist E.A."/>
            <person name="Lucas S."/>
            <person name="Lapidus A."/>
            <person name="Jin M."/>
            <person name="Gunawan C."/>
            <person name="Balan V."/>
            <person name="Dale B.E."/>
            <person name="Jeffries T.W."/>
            <person name="Zinkel R."/>
            <person name="Barry K.W."/>
            <person name="Grigoriev I.V."/>
            <person name="Gasch A.P."/>
        </authorList>
    </citation>
    <scope>NUCLEOTIDE SEQUENCE [LARGE SCALE GENOMIC DNA]</scope>
    <source>
        <strain evidence="6">NRRL Y-27907 / 11-Y1</strain>
    </source>
</reference>
<keyword evidence="1" id="KW-0808">Transferase</keyword>
<dbReference type="GO" id="GO:0000287">
    <property type="term" value="F:magnesium ion binding"/>
    <property type="evidence" value="ECO:0007669"/>
    <property type="project" value="InterPro"/>
</dbReference>
<dbReference type="InterPro" id="IPR008278">
    <property type="entry name" value="4-PPantetheinyl_Trfase_dom"/>
</dbReference>
<dbReference type="InterPro" id="IPR037143">
    <property type="entry name" value="4-PPantetheinyl_Trfase_dom_sf"/>
</dbReference>
<sequence>MNKYGLVLGIGADILQSTRIARLLTKSPSFVSKFSKRILHPTYEYPKLEKLAQSQQVQYLSGAWCAKEAVFKTLDLPDQKQFEFKSWYRYYDSNGKPYIKNDMYKHSDEEFHLSISHDDSIVMATVLRQKIINV</sequence>
<dbReference type="HOGENOM" id="CLU_089696_1_0_1"/>
<dbReference type="STRING" id="619300.G3AS56"/>
<evidence type="ECO:0000313" key="6">
    <source>
        <dbReference type="Proteomes" id="UP000000709"/>
    </source>
</evidence>
<dbReference type="Proteomes" id="UP000000709">
    <property type="component" value="Unassembled WGS sequence"/>
</dbReference>
<dbReference type="Gene3D" id="3.90.470.20">
    <property type="entry name" value="4'-phosphopantetheinyl transferase domain"/>
    <property type="match status" value="1"/>
</dbReference>
<dbReference type="OMA" id="CCKEAVF"/>
<gene>
    <name evidence="5" type="ORF">SPAPADRAFT_141867</name>
</gene>
<evidence type="ECO:0000256" key="1">
    <source>
        <dbReference type="ARBA" id="ARBA00022679"/>
    </source>
</evidence>
<keyword evidence="3" id="KW-0460">Magnesium</keyword>
<feature type="domain" description="4'-phosphopantetheinyl transferase" evidence="4">
    <location>
        <begin position="9"/>
        <end position="124"/>
    </location>
</feature>
<proteinExistence type="predicted"/>
<dbReference type="SUPFAM" id="SSF56214">
    <property type="entry name" value="4'-phosphopantetheinyl transferase"/>
    <property type="match status" value="1"/>
</dbReference>
<dbReference type="RefSeq" id="XP_007377048.1">
    <property type="nucleotide sequence ID" value="XM_007376986.1"/>
</dbReference>
<dbReference type="KEGG" id="spaa:SPAPADRAFT_141867"/>
<dbReference type="AlphaFoldDB" id="G3AS56"/>
<dbReference type="NCBIfam" id="TIGR00556">
    <property type="entry name" value="pantethn_trn"/>
    <property type="match status" value="1"/>
</dbReference>
<name>G3AS56_SPAPN</name>
<dbReference type="OrthoDB" id="15433at2759"/>
<dbReference type="eggNOG" id="ENOG502SDWS">
    <property type="taxonomic scope" value="Eukaryota"/>
</dbReference>
<evidence type="ECO:0000256" key="3">
    <source>
        <dbReference type="ARBA" id="ARBA00022842"/>
    </source>
</evidence>
<dbReference type="Pfam" id="PF01648">
    <property type="entry name" value="ACPS"/>
    <property type="match status" value="1"/>
</dbReference>